<comment type="similarity">
    <text evidence="10">Belongs to the ApbE family.</text>
</comment>
<feature type="binding site" evidence="11">
    <location>
        <position position="266"/>
    </location>
    <ligand>
        <name>Mg(2+)</name>
        <dbReference type="ChEBI" id="CHEBI:18420"/>
    </ligand>
</feature>
<feature type="binding site" evidence="11">
    <location>
        <position position="146"/>
    </location>
    <ligand>
        <name>Mg(2+)</name>
        <dbReference type="ChEBI" id="CHEBI:18420"/>
    </ligand>
</feature>
<reference evidence="12 13" key="1">
    <citation type="journal article" date="2015" name="Genome Announc.">
        <title>Expanding the biotechnology potential of lactobacilli through comparative genomics of 213 strains and associated genera.</title>
        <authorList>
            <person name="Sun Z."/>
            <person name="Harris H.M."/>
            <person name="McCann A."/>
            <person name="Guo C."/>
            <person name="Argimon S."/>
            <person name="Zhang W."/>
            <person name="Yang X."/>
            <person name="Jeffery I.B."/>
            <person name="Cooney J.C."/>
            <person name="Kagawa T.F."/>
            <person name="Liu W."/>
            <person name="Song Y."/>
            <person name="Salvetti E."/>
            <person name="Wrobel A."/>
            <person name="Rasinkangas P."/>
            <person name="Parkhill J."/>
            <person name="Rea M.C."/>
            <person name="O'Sullivan O."/>
            <person name="Ritari J."/>
            <person name="Douillard F.P."/>
            <person name="Paul Ross R."/>
            <person name="Yang R."/>
            <person name="Briner A.E."/>
            <person name="Felis G.E."/>
            <person name="de Vos W.M."/>
            <person name="Barrangou R."/>
            <person name="Klaenhammer T.R."/>
            <person name="Caufield P.W."/>
            <person name="Cui Y."/>
            <person name="Zhang H."/>
            <person name="O'Toole P.W."/>
        </authorList>
    </citation>
    <scope>NUCLEOTIDE SEQUENCE [LARGE SCALE GENOMIC DNA]</scope>
    <source>
        <strain evidence="12 13">DSM 15946</strain>
    </source>
</reference>
<gene>
    <name evidence="12" type="ORF">FC43_GL000958</name>
</gene>
<dbReference type="PATRIC" id="fig|1423760.3.peg.989"/>
<dbReference type="SUPFAM" id="SSF143631">
    <property type="entry name" value="ApbE-like"/>
    <property type="match status" value="1"/>
</dbReference>
<dbReference type="Proteomes" id="UP000050816">
    <property type="component" value="Unassembled WGS sequence"/>
</dbReference>
<keyword evidence="7 10" id="KW-0460">Magnesium</keyword>
<evidence type="ECO:0000256" key="2">
    <source>
        <dbReference type="ARBA" id="ARBA00016337"/>
    </source>
</evidence>
<dbReference type="GeneID" id="82933355"/>
<dbReference type="GO" id="GO:0016740">
    <property type="term" value="F:transferase activity"/>
    <property type="evidence" value="ECO:0007669"/>
    <property type="project" value="UniProtKB-UniRule"/>
</dbReference>
<evidence type="ECO:0000256" key="8">
    <source>
        <dbReference type="ARBA" id="ARBA00031306"/>
    </source>
</evidence>
<dbReference type="Gene3D" id="3.10.520.10">
    <property type="entry name" value="ApbE-like domains"/>
    <property type="match status" value="1"/>
</dbReference>
<dbReference type="PANTHER" id="PTHR30040:SF2">
    <property type="entry name" value="FAD:PROTEIN FMN TRANSFERASE"/>
    <property type="match status" value="1"/>
</dbReference>
<keyword evidence="6 10" id="KW-0274">FAD</keyword>
<keyword evidence="4 10" id="KW-0808">Transferase</keyword>
<evidence type="ECO:0000256" key="1">
    <source>
        <dbReference type="ARBA" id="ARBA00011955"/>
    </source>
</evidence>
<evidence type="ECO:0000313" key="13">
    <source>
        <dbReference type="Proteomes" id="UP000050816"/>
    </source>
</evidence>
<dbReference type="PANTHER" id="PTHR30040">
    <property type="entry name" value="THIAMINE BIOSYNTHESIS LIPOPROTEIN APBE"/>
    <property type="match status" value="1"/>
</dbReference>
<evidence type="ECO:0000256" key="7">
    <source>
        <dbReference type="ARBA" id="ARBA00022842"/>
    </source>
</evidence>
<dbReference type="EMBL" id="AZFK01000088">
    <property type="protein sequence ID" value="KRL87643.1"/>
    <property type="molecule type" value="Genomic_DNA"/>
</dbReference>
<dbReference type="InterPro" id="IPR024932">
    <property type="entry name" value="ApbE"/>
</dbReference>
<comment type="cofactor">
    <cofactor evidence="11">
        <name>Mg(2+)</name>
        <dbReference type="ChEBI" id="CHEBI:18420"/>
    </cofactor>
    <cofactor evidence="11">
        <name>Mn(2+)</name>
        <dbReference type="ChEBI" id="CHEBI:29035"/>
    </cofactor>
    <text evidence="11">Magnesium. Can also use manganese.</text>
</comment>
<protein>
    <recommendedName>
        <fullName evidence="2 10">FAD:protein FMN transferase</fullName>
        <ecNumber evidence="1 10">2.7.1.180</ecNumber>
    </recommendedName>
    <alternativeName>
        <fullName evidence="8 10">Flavin transferase</fullName>
    </alternativeName>
</protein>
<keyword evidence="3 10" id="KW-0285">Flavoprotein</keyword>
<evidence type="ECO:0000256" key="9">
    <source>
        <dbReference type="ARBA" id="ARBA00048540"/>
    </source>
</evidence>
<evidence type="ECO:0000256" key="5">
    <source>
        <dbReference type="ARBA" id="ARBA00022723"/>
    </source>
</evidence>
<name>A0A0R1UD92_9LACO</name>
<comment type="caution">
    <text evidence="12">The sequence shown here is derived from an EMBL/GenBank/DDBJ whole genome shotgun (WGS) entry which is preliminary data.</text>
</comment>
<keyword evidence="5 10" id="KW-0479">Metal-binding</keyword>
<evidence type="ECO:0000256" key="11">
    <source>
        <dbReference type="PIRSR" id="PIRSR006268-2"/>
    </source>
</evidence>
<dbReference type="Pfam" id="PF02424">
    <property type="entry name" value="ApbE"/>
    <property type="match status" value="1"/>
</dbReference>
<dbReference type="PIRSF" id="PIRSF006268">
    <property type="entry name" value="ApbE"/>
    <property type="match status" value="1"/>
</dbReference>
<evidence type="ECO:0000256" key="3">
    <source>
        <dbReference type="ARBA" id="ARBA00022630"/>
    </source>
</evidence>
<accession>A0A0R1UD92</accession>
<evidence type="ECO:0000256" key="10">
    <source>
        <dbReference type="PIRNR" id="PIRNR006268"/>
    </source>
</evidence>
<dbReference type="GO" id="GO:0046872">
    <property type="term" value="F:metal ion binding"/>
    <property type="evidence" value="ECO:0007669"/>
    <property type="project" value="UniProtKB-UniRule"/>
</dbReference>
<evidence type="ECO:0000256" key="6">
    <source>
        <dbReference type="ARBA" id="ARBA00022827"/>
    </source>
</evidence>
<dbReference type="EC" id="2.7.1.180" evidence="1 10"/>
<dbReference type="AlphaFoldDB" id="A0A0R1UD92"/>
<sequence length="309" mass="33708">MMATRRVHLMGTVIDVQIDDPKGEALADSVVARLKLYEHRFSANDEAAELMQVNHQAGVAPVAVAPELFDLIALGKKYSLRPDGNLNIALGPLVKLWHIGFADAHKPSDEQIQARLALTDPHQIELDAQRQTVYLTQPGMELDLGALAKGYIADLLTDFLRAAGVKSALLNLGGNVVVIGGKRTNADGNWHVGLQDPAQPLGTYRRVLNLRDQSIVTSGIYQRNLKAHNHFYHHIFDKHTGYPTPAQITSLSIISPRSVDGEIWTTMLFGQDRATIEQTVAQLPQVRAIVIDQAGRLTQCAGPGAVAVM</sequence>
<dbReference type="InterPro" id="IPR003374">
    <property type="entry name" value="ApbE-like_sf"/>
</dbReference>
<dbReference type="RefSeq" id="WP_019205584.1">
    <property type="nucleotide sequence ID" value="NZ_AZFK01000088.1"/>
</dbReference>
<proteinExistence type="inferred from homology"/>
<evidence type="ECO:0000313" key="12">
    <source>
        <dbReference type="EMBL" id="KRL87643.1"/>
    </source>
</evidence>
<evidence type="ECO:0000256" key="4">
    <source>
        <dbReference type="ARBA" id="ARBA00022679"/>
    </source>
</evidence>
<organism evidence="12 13">
    <name type="scientific">Limosilactobacillus ingluviei DSM 15946</name>
    <dbReference type="NCBI Taxonomy" id="1423760"/>
    <lineage>
        <taxon>Bacteria</taxon>
        <taxon>Bacillati</taxon>
        <taxon>Bacillota</taxon>
        <taxon>Bacilli</taxon>
        <taxon>Lactobacillales</taxon>
        <taxon>Lactobacillaceae</taxon>
        <taxon>Limosilactobacillus</taxon>
    </lineage>
</organism>
<comment type="catalytic activity">
    <reaction evidence="9 10">
        <text>L-threonyl-[protein] + FAD = FMN-L-threonyl-[protein] + AMP + H(+)</text>
        <dbReference type="Rhea" id="RHEA:36847"/>
        <dbReference type="Rhea" id="RHEA-COMP:11060"/>
        <dbReference type="Rhea" id="RHEA-COMP:11061"/>
        <dbReference type="ChEBI" id="CHEBI:15378"/>
        <dbReference type="ChEBI" id="CHEBI:30013"/>
        <dbReference type="ChEBI" id="CHEBI:57692"/>
        <dbReference type="ChEBI" id="CHEBI:74257"/>
        <dbReference type="ChEBI" id="CHEBI:456215"/>
        <dbReference type="EC" id="2.7.1.180"/>
    </reaction>
</comment>